<keyword evidence="1" id="KW-0812">Transmembrane</keyword>
<comment type="caution">
    <text evidence="2">The sequence shown here is derived from an EMBL/GenBank/DDBJ whole genome shotgun (WGS) entry which is preliminary data.</text>
</comment>
<evidence type="ECO:0000313" key="2">
    <source>
        <dbReference type="EMBL" id="KKU51121.1"/>
    </source>
</evidence>
<proteinExistence type="predicted"/>
<gene>
    <name evidence="2" type="ORF">UX73_C0007G0013</name>
</gene>
<evidence type="ECO:0000313" key="3">
    <source>
        <dbReference type="Proteomes" id="UP000034873"/>
    </source>
</evidence>
<dbReference type="InterPro" id="IPR007813">
    <property type="entry name" value="PilN"/>
</dbReference>
<dbReference type="InterPro" id="IPR052534">
    <property type="entry name" value="Extracell_DNA_Util/SecSys_Comp"/>
</dbReference>
<protein>
    <recommendedName>
        <fullName evidence="4">Fimbrial assembly family protein</fullName>
    </recommendedName>
</protein>
<evidence type="ECO:0000256" key="1">
    <source>
        <dbReference type="SAM" id="Phobius"/>
    </source>
</evidence>
<accession>A0A0G1R1R8</accession>
<sequence length="196" mass="21391">MAFDIDLIPQEEREVQSEKKLVKLGTVVSLALFFVVAIASGILFYFSNSLKNQALELDAGINKQRSGIKKLADIEISARNLDARTSTLKSIYAQSRYYSRLLDELEKRLPAEVVIESLGIGNGNSVSISGTGADYISIAKFISTVSNQKFEGAGAGLSSLFTNVTLNSVSLDQQTAKAKYFMVVEVNPTLLEKKND</sequence>
<dbReference type="PANTHER" id="PTHR40278">
    <property type="entry name" value="DNA UTILIZATION PROTEIN HOFN"/>
    <property type="match status" value="1"/>
</dbReference>
<reference evidence="2 3" key="1">
    <citation type="journal article" date="2015" name="Nature">
        <title>rRNA introns, odd ribosomes, and small enigmatic genomes across a large radiation of phyla.</title>
        <authorList>
            <person name="Brown C.T."/>
            <person name="Hug L.A."/>
            <person name="Thomas B.C."/>
            <person name="Sharon I."/>
            <person name="Castelle C.J."/>
            <person name="Singh A."/>
            <person name="Wilkins M.J."/>
            <person name="Williams K.H."/>
            <person name="Banfield J.F."/>
        </authorList>
    </citation>
    <scope>NUCLEOTIDE SEQUENCE [LARGE SCALE GENOMIC DNA]</scope>
</reference>
<dbReference type="Proteomes" id="UP000034873">
    <property type="component" value="Unassembled WGS sequence"/>
</dbReference>
<keyword evidence="1" id="KW-0472">Membrane</keyword>
<organism evidence="2 3">
    <name type="scientific">candidate division WWE3 bacterium GW2011_GWC1_47_10</name>
    <dbReference type="NCBI Taxonomy" id="1619122"/>
    <lineage>
        <taxon>Bacteria</taxon>
        <taxon>Katanobacteria</taxon>
    </lineage>
</organism>
<dbReference type="STRING" id="1619122.UX73_C0007G0013"/>
<dbReference type="AlphaFoldDB" id="A0A0G1R1R8"/>
<name>A0A0G1R1R8_UNCKA</name>
<dbReference type="EMBL" id="LCNH01000007">
    <property type="protein sequence ID" value="KKU51121.1"/>
    <property type="molecule type" value="Genomic_DNA"/>
</dbReference>
<feature type="transmembrane region" description="Helical" evidence="1">
    <location>
        <begin position="21"/>
        <end position="46"/>
    </location>
</feature>
<dbReference type="PANTHER" id="PTHR40278:SF1">
    <property type="entry name" value="DNA UTILIZATION PROTEIN HOFN"/>
    <property type="match status" value="1"/>
</dbReference>
<evidence type="ECO:0008006" key="4">
    <source>
        <dbReference type="Google" id="ProtNLM"/>
    </source>
</evidence>
<dbReference type="Pfam" id="PF05137">
    <property type="entry name" value="PilN"/>
    <property type="match status" value="1"/>
</dbReference>
<keyword evidence="1" id="KW-1133">Transmembrane helix</keyword>